<name>A0A327JZN7_9BRAD</name>
<evidence type="ECO:0000313" key="1">
    <source>
        <dbReference type="EMBL" id="RAI31990.1"/>
    </source>
</evidence>
<dbReference type="AlphaFoldDB" id="A0A327JZN7"/>
<gene>
    <name evidence="1" type="ORF">CH338_24940</name>
</gene>
<comment type="caution">
    <text evidence="1">The sequence shown here is derived from an EMBL/GenBank/DDBJ whole genome shotgun (WGS) entry which is preliminary data.</text>
</comment>
<keyword evidence="2" id="KW-1185">Reference proteome</keyword>
<organism evidence="1 2">
    <name type="scientific">Rhodoplanes elegans</name>
    <dbReference type="NCBI Taxonomy" id="29408"/>
    <lineage>
        <taxon>Bacteria</taxon>
        <taxon>Pseudomonadati</taxon>
        <taxon>Pseudomonadota</taxon>
        <taxon>Alphaproteobacteria</taxon>
        <taxon>Hyphomicrobiales</taxon>
        <taxon>Nitrobacteraceae</taxon>
        <taxon>Rhodoplanes</taxon>
    </lineage>
</organism>
<feature type="non-terminal residue" evidence="1">
    <location>
        <position position="63"/>
    </location>
</feature>
<evidence type="ECO:0000313" key="2">
    <source>
        <dbReference type="Proteomes" id="UP000248863"/>
    </source>
</evidence>
<proteinExistence type="predicted"/>
<dbReference type="Proteomes" id="UP000248863">
    <property type="component" value="Unassembled WGS sequence"/>
</dbReference>
<reference evidence="1 2" key="1">
    <citation type="submission" date="2017-07" db="EMBL/GenBank/DDBJ databases">
        <title>Draft Genome Sequences of Select Purple Nonsulfur Bacteria.</title>
        <authorList>
            <person name="Lasarre B."/>
            <person name="Mckinlay J.B."/>
        </authorList>
    </citation>
    <scope>NUCLEOTIDE SEQUENCE [LARGE SCALE GENOMIC DNA]</scope>
    <source>
        <strain evidence="1 2">DSM 11907</strain>
    </source>
</reference>
<sequence length="63" mass="6985">MDDRRMDDRTKLLHSLSIDRGPAAEAPRRRLWPVLVGGVAVTPDSLESCWVNSASVDAWVVPL</sequence>
<protein>
    <submittedName>
        <fullName evidence="1">Uncharacterized protein</fullName>
    </submittedName>
</protein>
<dbReference type="EMBL" id="NPEU01000459">
    <property type="protein sequence ID" value="RAI31990.1"/>
    <property type="molecule type" value="Genomic_DNA"/>
</dbReference>
<accession>A0A327JZN7</accession>